<dbReference type="Pfam" id="PF01381">
    <property type="entry name" value="HTH_3"/>
    <property type="match status" value="1"/>
</dbReference>
<dbReference type="PANTHER" id="PTHR46558:SF11">
    <property type="entry name" value="HTH-TYPE TRANSCRIPTIONAL REGULATOR XRE"/>
    <property type="match status" value="1"/>
</dbReference>
<organism evidence="3 4">
    <name type="scientific">Agathobaculum hominis</name>
    <dbReference type="NCBI Taxonomy" id="2763014"/>
    <lineage>
        <taxon>Bacteria</taxon>
        <taxon>Bacillati</taxon>
        <taxon>Bacillota</taxon>
        <taxon>Clostridia</taxon>
        <taxon>Eubacteriales</taxon>
        <taxon>Butyricicoccaceae</taxon>
        <taxon>Agathobaculum</taxon>
    </lineage>
</organism>
<evidence type="ECO:0000259" key="2">
    <source>
        <dbReference type="PROSITE" id="PS50943"/>
    </source>
</evidence>
<dbReference type="SUPFAM" id="SSF47413">
    <property type="entry name" value="lambda repressor-like DNA-binding domains"/>
    <property type="match status" value="1"/>
</dbReference>
<feature type="domain" description="HTH cro/C1-type" evidence="2">
    <location>
        <begin position="8"/>
        <end position="62"/>
    </location>
</feature>
<dbReference type="SMART" id="SM00530">
    <property type="entry name" value="HTH_XRE"/>
    <property type="match status" value="1"/>
</dbReference>
<accession>A0ABR7GP65</accession>
<evidence type="ECO:0000313" key="3">
    <source>
        <dbReference type="EMBL" id="MBC5696109.1"/>
    </source>
</evidence>
<dbReference type="PROSITE" id="PS50943">
    <property type="entry name" value="HTH_CROC1"/>
    <property type="match status" value="1"/>
</dbReference>
<sequence length="122" mass="14433">MEQIGKRLRELREGSRLTQTQVAEIVGVQQSRINRYETGKSTPSPEVFVKYADLFDVSMDYLYCRTDKPQGKLYDFQPRITAEQSIKNRDMREFVEMCFDPKSPVSKRMKETLLKLWKEQSE</sequence>
<dbReference type="Proteomes" id="UP000641741">
    <property type="component" value="Unassembled WGS sequence"/>
</dbReference>
<proteinExistence type="predicted"/>
<evidence type="ECO:0000256" key="1">
    <source>
        <dbReference type="ARBA" id="ARBA00023125"/>
    </source>
</evidence>
<dbReference type="InterPro" id="IPR001387">
    <property type="entry name" value="Cro/C1-type_HTH"/>
</dbReference>
<dbReference type="Gene3D" id="1.10.260.40">
    <property type="entry name" value="lambda repressor-like DNA-binding domains"/>
    <property type="match status" value="1"/>
</dbReference>
<keyword evidence="1" id="KW-0238">DNA-binding</keyword>
<keyword evidence="4" id="KW-1185">Reference proteome</keyword>
<protein>
    <submittedName>
        <fullName evidence="3">Helix-turn-helix transcriptional regulator</fullName>
    </submittedName>
</protein>
<name>A0ABR7GP65_9FIRM</name>
<dbReference type="RefSeq" id="WP_186970268.1">
    <property type="nucleotide sequence ID" value="NZ_JACOPK010000008.1"/>
</dbReference>
<comment type="caution">
    <text evidence="3">The sequence shown here is derived from an EMBL/GenBank/DDBJ whole genome shotgun (WGS) entry which is preliminary data.</text>
</comment>
<gene>
    <name evidence="3" type="ORF">H8S02_09145</name>
</gene>
<reference evidence="3 4" key="1">
    <citation type="submission" date="2020-08" db="EMBL/GenBank/DDBJ databases">
        <title>Genome public.</title>
        <authorList>
            <person name="Liu C."/>
            <person name="Sun Q."/>
        </authorList>
    </citation>
    <scope>NUCLEOTIDE SEQUENCE [LARGE SCALE GENOMIC DNA]</scope>
    <source>
        <strain evidence="3 4">M2</strain>
    </source>
</reference>
<dbReference type="PANTHER" id="PTHR46558">
    <property type="entry name" value="TRACRIPTIONAL REGULATORY PROTEIN-RELATED-RELATED"/>
    <property type="match status" value="1"/>
</dbReference>
<dbReference type="CDD" id="cd00093">
    <property type="entry name" value="HTH_XRE"/>
    <property type="match status" value="1"/>
</dbReference>
<dbReference type="EMBL" id="JACOPK010000008">
    <property type="protein sequence ID" value="MBC5696109.1"/>
    <property type="molecule type" value="Genomic_DNA"/>
</dbReference>
<dbReference type="InterPro" id="IPR010982">
    <property type="entry name" value="Lambda_DNA-bd_dom_sf"/>
</dbReference>
<evidence type="ECO:0000313" key="4">
    <source>
        <dbReference type="Proteomes" id="UP000641741"/>
    </source>
</evidence>